<protein>
    <recommendedName>
        <fullName evidence="5">D-alanyl carrier protein</fullName>
        <shortName evidence="5">DCP</shortName>
    </recommendedName>
    <alternativeName>
        <fullName evidence="5">D-alanine--poly(phosphoribitol) ligase subunit 2</fullName>
    </alternativeName>
</protein>
<reference evidence="8" key="1">
    <citation type="journal article" date="2019" name="Int. J. Syst. Evol. Microbiol.">
        <title>The Global Catalogue of Microorganisms (GCM) 10K type strain sequencing project: providing services to taxonomists for standard genome sequencing and annotation.</title>
        <authorList>
            <consortium name="The Broad Institute Genomics Platform"/>
            <consortium name="The Broad Institute Genome Sequencing Center for Infectious Disease"/>
            <person name="Wu L."/>
            <person name="Ma J."/>
        </authorList>
    </citation>
    <scope>NUCLEOTIDE SEQUENCE [LARGE SCALE GENOMIC DNA]</scope>
    <source>
        <strain evidence="8">CCM 8903</strain>
    </source>
</reference>
<comment type="subcellular location">
    <subcellularLocation>
        <location evidence="5">Cytoplasm</location>
    </subcellularLocation>
</comment>
<keyword evidence="4 5" id="KW-0961">Cell wall biogenesis/degradation</keyword>
<dbReference type="RefSeq" id="WP_125751177.1">
    <property type="nucleotide sequence ID" value="NZ_JBHTON010000029.1"/>
</dbReference>
<dbReference type="GO" id="GO:0016874">
    <property type="term" value="F:ligase activity"/>
    <property type="evidence" value="ECO:0007669"/>
    <property type="project" value="UniProtKB-KW"/>
</dbReference>
<evidence type="ECO:0000313" key="7">
    <source>
        <dbReference type="EMBL" id="MFD1485479.1"/>
    </source>
</evidence>
<comment type="PTM">
    <text evidence="5">4'-phosphopantetheine is transferred from CoA to a specific serine of apo-DCP.</text>
</comment>
<keyword evidence="3 5" id="KW-0597">Phosphoprotein</keyword>
<evidence type="ECO:0000259" key="6">
    <source>
        <dbReference type="PROSITE" id="PS50075"/>
    </source>
</evidence>
<feature type="domain" description="Carrier" evidence="6">
    <location>
        <begin position="1"/>
        <end position="75"/>
    </location>
</feature>
<dbReference type="NCBIfam" id="TIGR01688">
    <property type="entry name" value="dltC"/>
    <property type="match status" value="1"/>
</dbReference>
<name>A0ABW4E9K5_9LACO</name>
<organism evidence="7 8">
    <name type="scientific">Lacticaseibacillus baoqingensis</name>
    <dbReference type="NCBI Taxonomy" id="2486013"/>
    <lineage>
        <taxon>Bacteria</taxon>
        <taxon>Bacillati</taxon>
        <taxon>Bacillota</taxon>
        <taxon>Bacilli</taxon>
        <taxon>Lactobacillales</taxon>
        <taxon>Lactobacillaceae</taxon>
        <taxon>Lacticaseibacillus</taxon>
    </lineage>
</organism>
<keyword evidence="2 5" id="KW-0963">Cytoplasm</keyword>
<dbReference type="NCBIfam" id="NF003464">
    <property type="entry name" value="PRK05087.1"/>
    <property type="match status" value="1"/>
</dbReference>
<gene>
    <name evidence="5 7" type="primary">dltC</name>
    <name evidence="7" type="ORF">ACFQ5J_09580</name>
</gene>
<evidence type="ECO:0000256" key="4">
    <source>
        <dbReference type="ARBA" id="ARBA00023316"/>
    </source>
</evidence>
<comment type="pathway">
    <text evidence="5">Cell wall biogenesis; lipoteichoic acid biosynthesis.</text>
</comment>
<feature type="modified residue" description="O-(pantetheine 4'-phosphoryl)serine" evidence="5">
    <location>
        <position position="35"/>
    </location>
</feature>
<evidence type="ECO:0000313" key="8">
    <source>
        <dbReference type="Proteomes" id="UP001597252"/>
    </source>
</evidence>
<dbReference type="PROSITE" id="PS50075">
    <property type="entry name" value="CARRIER"/>
    <property type="match status" value="1"/>
</dbReference>
<evidence type="ECO:0000256" key="3">
    <source>
        <dbReference type="ARBA" id="ARBA00022553"/>
    </source>
</evidence>
<comment type="similarity">
    <text evidence="5">Belongs to the DltC family.</text>
</comment>
<keyword evidence="1 5" id="KW-0596">Phosphopantetheine</keyword>
<evidence type="ECO:0000256" key="2">
    <source>
        <dbReference type="ARBA" id="ARBA00022490"/>
    </source>
</evidence>
<dbReference type="EMBL" id="JBHTON010000029">
    <property type="protein sequence ID" value="MFD1485479.1"/>
    <property type="molecule type" value="Genomic_DNA"/>
</dbReference>
<dbReference type="InterPro" id="IPR003230">
    <property type="entry name" value="DltC"/>
</dbReference>
<dbReference type="SUPFAM" id="SSF47336">
    <property type="entry name" value="ACP-like"/>
    <property type="match status" value="1"/>
</dbReference>
<dbReference type="Proteomes" id="UP001597252">
    <property type="component" value="Unassembled WGS sequence"/>
</dbReference>
<dbReference type="Gene3D" id="1.10.1200.10">
    <property type="entry name" value="ACP-like"/>
    <property type="match status" value="1"/>
</dbReference>
<comment type="caution">
    <text evidence="7">The sequence shown here is derived from an EMBL/GenBank/DDBJ whole genome shotgun (WGS) entry which is preliminary data.</text>
</comment>
<dbReference type="InterPro" id="IPR036736">
    <property type="entry name" value="ACP-like_sf"/>
</dbReference>
<proteinExistence type="inferred from homology"/>
<dbReference type="InterPro" id="IPR009081">
    <property type="entry name" value="PP-bd_ACP"/>
</dbReference>
<dbReference type="HAMAP" id="MF_00565">
    <property type="entry name" value="DltC"/>
    <property type="match status" value="1"/>
</dbReference>
<dbReference type="Pfam" id="PF00550">
    <property type="entry name" value="PP-binding"/>
    <property type="match status" value="1"/>
</dbReference>
<keyword evidence="7" id="KW-0436">Ligase</keyword>
<keyword evidence="8" id="KW-1185">Reference proteome</keyword>
<accession>A0ABW4E9K5</accession>
<evidence type="ECO:0000256" key="5">
    <source>
        <dbReference type="HAMAP-Rule" id="MF_00565"/>
    </source>
</evidence>
<evidence type="ECO:0000256" key="1">
    <source>
        <dbReference type="ARBA" id="ARBA00022450"/>
    </source>
</evidence>
<sequence length="75" mass="8358">MDTKETVLDILATLTGEDWHHALDDDLFASGMLDSMDTVQLLLELQDQLGVTVPVSEFDRSEWNTPNKIIAKAQA</sequence>
<comment type="function">
    <text evidence="5">Carrier protein involved in the D-alanylation of lipoteichoic acid (LTA). The loading of thioester-linked D-alanine onto DltC is catalyzed by D-alanine--D-alanyl carrier protein ligase DltA. The DltC-carried D-alanyl group is further transferred to cell membrane phosphatidylglycerol (PG) by forming an ester bond, probably catalyzed by DltD. D-alanylation of LTA plays an important role in modulating the properties of the cell wall in Gram-positive bacteria, influencing the net charge of the cell wall.</text>
</comment>